<keyword evidence="1" id="KW-0812">Transmembrane</keyword>
<keyword evidence="1" id="KW-0472">Membrane</keyword>
<sequence>MQAIINIVKDNLLVLAIIAGLILGWTAPGFGLLLKSWSAGPFLIALIFFCQGMAFKVGDAPRGGALIRLLIWGFIVAQALSPLLGWAVARVAPLSDQEAVGFMLICAMAPTLVSGAVLADRAGGDWPSALILAVGINLVAVLTIPLILRLMLGASVSIDVLGLLGELIGLVLIPAIAGHLLGRPRPALTARLTPTLKLIPVFGIATLIYISTSANNEHLTSMEPLRLLLLAAASLIVHLTLMVAAYFGARGPFGLAEKPARALAVVCSEKTLPVAVAVWSLTMAQSHPLALLAPLVFHPSQIIVDGFIAGWWARRPA</sequence>
<dbReference type="KEGG" id="dbr:Deba_0571"/>
<dbReference type="STRING" id="644282.Deba_0571"/>
<keyword evidence="3" id="KW-1185">Reference proteome</keyword>
<dbReference type="InterPro" id="IPR016833">
    <property type="entry name" value="Put_Na-Bile_cotransptr"/>
</dbReference>
<dbReference type="EMBL" id="CP002085">
    <property type="protein sequence ID" value="ADK83943.1"/>
    <property type="molecule type" value="Genomic_DNA"/>
</dbReference>
<dbReference type="HOGENOM" id="CLU_876400_0_0_7"/>
<feature type="transmembrane region" description="Helical" evidence="1">
    <location>
        <begin position="291"/>
        <end position="313"/>
    </location>
</feature>
<dbReference type="OrthoDB" id="9792271at2"/>
<dbReference type="AlphaFoldDB" id="E1QEF7"/>
<feature type="transmembrane region" description="Helical" evidence="1">
    <location>
        <begin position="160"/>
        <end position="182"/>
    </location>
</feature>
<feature type="transmembrane region" description="Helical" evidence="1">
    <location>
        <begin position="227"/>
        <end position="248"/>
    </location>
</feature>
<feature type="transmembrane region" description="Helical" evidence="1">
    <location>
        <begin position="100"/>
        <end position="119"/>
    </location>
</feature>
<dbReference type="Proteomes" id="UP000009047">
    <property type="component" value="Chromosome"/>
</dbReference>
<name>E1QEF7_DESB2</name>
<evidence type="ECO:0000313" key="3">
    <source>
        <dbReference type="Proteomes" id="UP000009047"/>
    </source>
</evidence>
<dbReference type="InterPro" id="IPR038770">
    <property type="entry name" value="Na+/solute_symporter_sf"/>
</dbReference>
<feature type="transmembrane region" description="Helical" evidence="1">
    <location>
        <begin position="126"/>
        <end position="148"/>
    </location>
</feature>
<feature type="transmembrane region" description="Helical" evidence="1">
    <location>
        <begin position="69"/>
        <end position="88"/>
    </location>
</feature>
<dbReference type="Pfam" id="PF13593">
    <property type="entry name" value="SBF_like"/>
    <property type="match status" value="1"/>
</dbReference>
<proteinExistence type="predicted"/>
<evidence type="ECO:0000256" key="1">
    <source>
        <dbReference type="SAM" id="Phobius"/>
    </source>
</evidence>
<keyword evidence="1" id="KW-1133">Transmembrane helix</keyword>
<dbReference type="PANTHER" id="PTHR18640">
    <property type="entry name" value="SOLUTE CARRIER FAMILY 10 MEMBER 7"/>
    <property type="match status" value="1"/>
</dbReference>
<dbReference type="RefSeq" id="WP_013257398.1">
    <property type="nucleotide sequence ID" value="NC_014365.1"/>
</dbReference>
<protein>
    <submittedName>
        <fullName evidence="2">Bile acid:sodium symporter</fullName>
    </submittedName>
</protein>
<gene>
    <name evidence="2" type="ordered locus">Deba_0571</name>
</gene>
<dbReference type="eggNOG" id="COG0385">
    <property type="taxonomic scope" value="Bacteria"/>
</dbReference>
<organism evidence="2 3">
    <name type="scientific">Desulfarculus baarsii (strain ATCC 33931 / DSM 2075 / LMG 7858 / VKM B-1802 / 2st14)</name>
    <dbReference type="NCBI Taxonomy" id="644282"/>
    <lineage>
        <taxon>Bacteria</taxon>
        <taxon>Pseudomonadati</taxon>
        <taxon>Thermodesulfobacteriota</taxon>
        <taxon>Desulfarculia</taxon>
        <taxon>Desulfarculales</taxon>
        <taxon>Desulfarculaceae</taxon>
        <taxon>Desulfarculus</taxon>
    </lineage>
</organism>
<dbReference type="Gene3D" id="1.20.1530.20">
    <property type="match status" value="1"/>
</dbReference>
<dbReference type="PANTHER" id="PTHR18640:SF10">
    <property type="entry name" value="SODIUM_METABOLITE COTRANSPORTER BASS4, CHLOROPLASTIC-RELATED"/>
    <property type="match status" value="1"/>
</dbReference>
<evidence type="ECO:0000313" key="2">
    <source>
        <dbReference type="EMBL" id="ADK83943.1"/>
    </source>
</evidence>
<reference evidence="2 3" key="1">
    <citation type="journal article" date="2010" name="Stand. Genomic Sci.">
        <title>Complete genome sequence of Desulfarculus baarsii type strain (2st14).</title>
        <authorList>
            <person name="Sun H."/>
            <person name="Spring S."/>
            <person name="Lapidus A."/>
            <person name="Davenport K."/>
            <person name="Del Rio T.G."/>
            <person name="Tice H."/>
            <person name="Nolan M."/>
            <person name="Copeland A."/>
            <person name="Cheng J.F."/>
            <person name="Lucas S."/>
            <person name="Tapia R."/>
            <person name="Goodwin L."/>
            <person name="Pitluck S."/>
            <person name="Ivanova N."/>
            <person name="Pagani I."/>
            <person name="Mavromatis K."/>
            <person name="Ovchinnikova G."/>
            <person name="Pati A."/>
            <person name="Chen A."/>
            <person name="Palaniappan K."/>
            <person name="Hauser L."/>
            <person name="Chang Y.J."/>
            <person name="Jeffries C.D."/>
            <person name="Detter J.C."/>
            <person name="Han C."/>
            <person name="Rohde M."/>
            <person name="Brambilla E."/>
            <person name="Goker M."/>
            <person name="Woyke T."/>
            <person name="Bristow J."/>
            <person name="Eisen J.A."/>
            <person name="Markowitz V."/>
            <person name="Hugenholtz P."/>
            <person name="Kyrpides N.C."/>
            <person name="Klenk H.P."/>
            <person name="Land M."/>
        </authorList>
    </citation>
    <scope>NUCLEOTIDE SEQUENCE [LARGE SCALE GENOMIC DNA]</scope>
    <source>
        <strain evidence="3">ATCC 33931 / DSM 2075 / LMG 7858 / VKM B-1802 / 2st14</strain>
    </source>
</reference>
<accession>E1QEF7</accession>
<feature type="transmembrane region" description="Helical" evidence="1">
    <location>
        <begin position="194"/>
        <end position="212"/>
    </location>
</feature>
<feature type="transmembrane region" description="Helical" evidence="1">
    <location>
        <begin position="12"/>
        <end position="33"/>
    </location>
</feature>